<dbReference type="PROSITE" id="PS51257">
    <property type="entry name" value="PROKAR_LIPOPROTEIN"/>
    <property type="match status" value="1"/>
</dbReference>
<proteinExistence type="predicted"/>
<name>A0A0S4V0L8_RALSL</name>
<dbReference type="EMBL" id="LN899824">
    <property type="protein sequence ID" value="CUV28163.1"/>
    <property type="molecule type" value="Genomic_DNA"/>
</dbReference>
<sequence length="187" mass="20608">MSKRNSLYLAAAFLTTACTVLPQPTHDVTVENPTYDPAVSARVRFLSSNGGAGASFRPGEGCYKEVYAEDNKRVSVIDGFWAAWKYSSRSVTIGMPESPRPNMRVEGLQFKDFIKEYVVPAAKPFTVTLLVSSCTPPAVTFVPEPGKDYDIFMQSDSRRCWVSVKRIDDRGADESVPLDRAPKCPAS</sequence>
<evidence type="ECO:0000313" key="2">
    <source>
        <dbReference type="EMBL" id="CUV28163.1"/>
    </source>
</evidence>
<accession>A0A0S4V0L8</accession>
<feature type="chain" id="PRO_5006628736" description="Lipoprotein" evidence="1">
    <location>
        <begin position="23"/>
        <end position="187"/>
    </location>
</feature>
<evidence type="ECO:0008006" key="3">
    <source>
        <dbReference type="Google" id="ProtNLM"/>
    </source>
</evidence>
<evidence type="ECO:0000256" key="1">
    <source>
        <dbReference type="SAM" id="SignalP"/>
    </source>
</evidence>
<feature type="signal peptide" evidence="1">
    <location>
        <begin position="1"/>
        <end position="22"/>
    </location>
</feature>
<keyword evidence="1" id="KW-0732">Signal</keyword>
<dbReference type="AlphaFoldDB" id="A0A0S4V0L8"/>
<organism evidence="2">
    <name type="scientific">Ralstonia solanacearum</name>
    <name type="common">Pseudomonas solanacearum</name>
    <dbReference type="NCBI Taxonomy" id="305"/>
    <lineage>
        <taxon>Bacteria</taxon>
        <taxon>Pseudomonadati</taxon>
        <taxon>Pseudomonadota</taxon>
        <taxon>Betaproteobacteria</taxon>
        <taxon>Burkholderiales</taxon>
        <taxon>Burkholderiaceae</taxon>
        <taxon>Ralstonia</taxon>
        <taxon>Ralstonia solanacearum species complex</taxon>
    </lineage>
</organism>
<reference evidence="2" key="1">
    <citation type="submission" date="2015-10" db="EMBL/GenBank/DDBJ databases">
        <authorList>
            <person name="Gilbert D.G."/>
        </authorList>
    </citation>
    <scope>NUCLEOTIDE SEQUENCE</scope>
    <source>
        <strain evidence="2">Phyl III-seqv23</strain>
    </source>
</reference>
<protein>
    <recommendedName>
        <fullName evidence="3">Lipoprotein</fullName>
    </recommendedName>
</protein>
<gene>
    <name evidence="2" type="ORF">RUN1985_v1_170083</name>
</gene>